<dbReference type="Proteomes" id="UP000651452">
    <property type="component" value="Unassembled WGS sequence"/>
</dbReference>
<reference evidence="2" key="1">
    <citation type="submission" date="2018-12" db="EMBL/GenBank/DDBJ databases">
        <authorList>
            <person name="Syme R.A."/>
            <person name="Farfan-Caceres L."/>
            <person name="Lichtenzveig J."/>
        </authorList>
    </citation>
    <scope>NUCLEOTIDE SEQUENCE</scope>
    <source>
        <strain evidence="2">Al4</strain>
    </source>
</reference>
<organism evidence="2 3">
    <name type="scientific">Ascochyta lentis</name>
    <dbReference type="NCBI Taxonomy" id="205686"/>
    <lineage>
        <taxon>Eukaryota</taxon>
        <taxon>Fungi</taxon>
        <taxon>Dikarya</taxon>
        <taxon>Ascomycota</taxon>
        <taxon>Pezizomycotina</taxon>
        <taxon>Dothideomycetes</taxon>
        <taxon>Pleosporomycetidae</taxon>
        <taxon>Pleosporales</taxon>
        <taxon>Pleosporineae</taxon>
        <taxon>Didymellaceae</taxon>
        <taxon>Ascochyta</taxon>
    </lineage>
</organism>
<evidence type="ECO:0000313" key="3">
    <source>
        <dbReference type="Proteomes" id="UP000651452"/>
    </source>
</evidence>
<feature type="compositionally biased region" description="Acidic residues" evidence="1">
    <location>
        <begin position="327"/>
        <end position="349"/>
    </location>
</feature>
<feature type="compositionally biased region" description="Acidic residues" evidence="1">
    <location>
        <begin position="250"/>
        <end position="263"/>
    </location>
</feature>
<sequence>MSSSTLRVRSDVSANAIFTPREMKQYRRWQNLHTILKPSEQGFIPTADEYEDFQQWLRKQDSGYFSDVFEDVSEHVKPPATDNPPTAILCRHAMHPVTAGQLRKRCPVCTIDMYISYTRALEKALRDAGGRAPSCCMAASPYQESLYDAFVAGKLQALHYLGELEQLAEEEAKWFAQHPEWQHEDIRTASRALELYWSEAGASIEPRSQHRKKAKTVNFAPDTDFELCRPLDYYRRRSPRYEPGKYALLEPDEEDDAVSEDSEDYSRAPVLLGGGSSESGTNVVNFYDFTQTCGILTDVIRSAEAVIRKSENAMAEMEGSPELPKLDDEDDEDEDDDDSDWDMDDETDGSDYIYYEVEDDCSFVVFGED</sequence>
<gene>
    <name evidence="2" type="ORF">EKO04_004962</name>
</gene>
<evidence type="ECO:0000313" key="2">
    <source>
        <dbReference type="EMBL" id="KAF9696985.1"/>
    </source>
</evidence>
<proteinExistence type="predicted"/>
<keyword evidence="3" id="KW-1185">Reference proteome</keyword>
<dbReference type="OrthoDB" id="3800453at2759"/>
<evidence type="ECO:0000256" key="1">
    <source>
        <dbReference type="SAM" id="MobiDB-lite"/>
    </source>
</evidence>
<comment type="caution">
    <text evidence="2">The sequence shown here is derived from an EMBL/GenBank/DDBJ whole genome shotgun (WGS) entry which is preliminary data.</text>
</comment>
<accession>A0A8H7MJF5</accession>
<dbReference type="EMBL" id="RZGK01000008">
    <property type="protein sequence ID" value="KAF9696985.1"/>
    <property type="molecule type" value="Genomic_DNA"/>
</dbReference>
<feature type="region of interest" description="Disordered" evidence="1">
    <location>
        <begin position="311"/>
        <end position="351"/>
    </location>
</feature>
<name>A0A8H7MJF5_9PLEO</name>
<dbReference type="AlphaFoldDB" id="A0A8H7MJF5"/>
<feature type="region of interest" description="Disordered" evidence="1">
    <location>
        <begin position="245"/>
        <end position="274"/>
    </location>
</feature>
<reference evidence="2" key="2">
    <citation type="submission" date="2020-09" db="EMBL/GenBank/DDBJ databases">
        <title>Reference genome assembly for Australian Ascochyta lentis isolate Al4.</title>
        <authorList>
            <person name="Lee R.C."/>
            <person name="Farfan-Caceres L.M."/>
            <person name="Debler J.W."/>
            <person name="Williams A.H."/>
            <person name="Henares B.M."/>
        </authorList>
    </citation>
    <scope>NUCLEOTIDE SEQUENCE</scope>
    <source>
        <strain evidence="2">Al4</strain>
    </source>
</reference>
<protein>
    <submittedName>
        <fullName evidence="2">Uncharacterized protein</fullName>
    </submittedName>
</protein>